<keyword evidence="3" id="KW-1003">Cell membrane</keyword>
<dbReference type="Pfam" id="PF11356">
    <property type="entry name" value="T2SSC"/>
    <property type="match status" value="1"/>
</dbReference>
<keyword evidence="2" id="KW-0813">Transport</keyword>
<dbReference type="EMBL" id="CP001089">
    <property type="protein sequence ID" value="ACD95004.1"/>
    <property type="molecule type" value="Genomic_DNA"/>
</dbReference>
<feature type="domain" description="Type II secretion system protein GspC N-terminal" evidence="9">
    <location>
        <begin position="16"/>
        <end position="156"/>
    </location>
</feature>
<keyword evidence="8" id="KW-0472">Membrane</keyword>
<evidence type="ECO:0000259" key="10">
    <source>
        <dbReference type="Pfam" id="PF13180"/>
    </source>
</evidence>
<evidence type="ECO:0000313" key="11">
    <source>
        <dbReference type="EMBL" id="ACD95004.1"/>
    </source>
</evidence>
<name>B3E7M2_TRIL1</name>
<dbReference type="KEGG" id="glo:Glov_1282"/>
<evidence type="ECO:0000256" key="5">
    <source>
        <dbReference type="ARBA" id="ARBA00022692"/>
    </source>
</evidence>
<evidence type="ECO:0000256" key="6">
    <source>
        <dbReference type="ARBA" id="ARBA00022927"/>
    </source>
</evidence>
<keyword evidence="4" id="KW-0997">Cell inner membrane</keyword>
<gene>
    <name evidence="11" type="ordered locus">Glov_1282</name>
</gene>
<dbReference type="SUPFAM" id="SSF50156">
    <property type="entry name" value="PDZ domain-like"/>
    <property type="match status" value="1"/>
</dbReference>
<evidence type="ECO:0000256" key="7">
    <source>
        <dbReference type="ARBA" id="ARBA00022989"/>
    </source>
</evidence>
<keyword evidence="7" id="KW-1133">Transmembrane helix</keyword>
<dbReference type="OrthoDB" id="5447763at2"/>
<dbReference type="RefSeq" id="WP_012469352.1">
    <property type="nucleotide sequence ID" value="NC_010814.1"/>
</dbReference>
<dbReference type="Pfam" id="PF13180">
    <property type="entry name" value="PDZ_2"/>
    <property type="match status" value="1"/>
</dbReference>
<dbReference type="InterPro" id="IPR001478">
    <property type="entry name" value="PDZ"/>
</dbReference>
<protein>
    <submittedName>
        <fullName evidence="11">Type II secretory pathway component PulC-like protein</fullName>
    </submittedName>
</protein>
<keyword evidence="6" id="KW-0653">Protein transport</keyword>
<dbReference type="Gene3D" id="2.30.42.10">
    <property type="match status" value="1"/>
</dbReference>
<reference evidence="11 12" key="1">
    <citation type="submission" date="2008-05" db="EMBL/GenBank/DDBJ databases">
        <title>Complete sequence of chromosome of Geobacter lovleyi SZ.</title>
        <authorList>
            <consortium name="US DOE Joint Genome Institute"/>
            <person name="Lucas S."/>
            <person name="Copeland A."/>
            <person name="Lapidus A."/>
            <person name="Glavina del Rio T."/>
            <person name="Dalin E."/>
            <person name="Tice H."/>
            <person name="Bruce D."/>
            <person name="Goodwin L."/>
            <person name="Pitluck S."/>
            <person name="Chertkov O."/>
            <person name="Meincke L."/>
            <person name="Brettin T."/>
            <person name="Detter J.C."/>
            <person name="Han C."/>
            <person name="Tapia R."/>
            <person name="Kuske C.R."/>
            <person name="Schmutz J."/>
            <person name="Larimer F."/>
            <person name="Land M."/>
            <person name="Hauser L."/>
            <person name="Kyrpides N."/>
            <person name="Mikhailova N."/>
            <person name="Sung Y."/>
            <person name="Fletcher K.E."/>
            <person name="Ritalahti K.M."/>
            <person name="Loeffler F.E."/>
            <person name="Richardson P."/>
        </authorList>
    </citation>
    <scope>NUCLEOTIDE SEQUENCE [LARGE SCALE GENOMIC DNA]</scope>
    <source>
        <strain evidence="12">ATCC BAA-1151 / DSM 17278 / SZ</strain>
    </source>
</reference>
<dbReference type="InterPro" id="IPR036034">
    <property type="entry name" value="PDZ_sf"/>
</dbReference>
<dbReference type="STRING" id="398767.Glov_1282"/>
<evidence type="ECO:0000256" key="3">
    <source>
        <dbReference type="ARBA" id="ARBA00022475"/>
    </source>
</evidence>
<evidence type="ECO:0000259" key="9">
    <source>
        <dbReference type="Pfam" id="PF11356"/>
    </source>
</evidence>
<proteinExistence type="predicted"/>
<organism evidence="11 12">
    <name type="scientific">Trichlorobacter lovleyi (strain ATCC BAA-1151 / DSM 17278 / SZ)</name>
    <name type="common">Geobacter lovleyi</name>
    <dbReference type="NCBI Taxonomy" id="398767"/>
    <lineage>
        <taxon>Bacteria</taxon>
        <taxon>Pseudomonadati</taxon>
        <taxon>Thermodesulfobacteriota</taxon>
        <taxon>Desulfuromonadia</taxon>
        <taxon>Geobacterales</taxon>
        <taxon>Geobacteraceae</taxon>
        <taxon>Trichlorobacter</taxon>
    </lineage>
</organism>
<dbReference type="GO" id="GO:0005886">
    <property type="term" value="C:plasma membrane"/>
    <property type="evidence" value="ECO:0007669"/>
    <property type="project" value="UniProtKB-SubCell"/>
</dbReference>
<evidence type="ECO:0000256" key="4">
    <source>
        <dbReference type="ARBA" id="ARBA00022519"/>
    </source>
</evidence>
<keyword evidence="5" id="KW-0812">Transmembrane</keyword>
<dbReference type="eggNOG" id="COG3031">
    <property type="taxonomic scope" value="Bacteria"/>
</dbReference>
<evidence type="ECO:0000313" key="12">
    <source>
        <dbReference type="Proteomes" id="UP000002420"/>
    </source>
</evidence>
<dbReference type="HOGENOM" id="CLU_955656_0_0_7"/>
<dbReference type="AlphaFoldDB" id="B3E7M2"/>
<accession>B3E7M2</accession>
<dbReference type="InterPro" id="IPR024961">
    <property type="entry name" value="T2SS_GspC_N"/>
</dbReference>
<sequence>MRRLALPLNLLFSVVILITAARILADIASYKLGTSPAKLQTKGAQQSNLPFQQQTQLQGFALILEKALFGPATKGILTPALQPSANTPPPVSQSDLSLLGTAIGSPRTSFILVRRTSSNEERVFKLGEKVFDLGTLIAIKKETAEVRSGSQLITLRTPSAPAEPAKPAQSATAATGVTQALPGGSGIIDQRALNAALDNIGQAMTDARLLPSVKDGKVEGFKVSEVKPQGVFAAVGLKNGDVLMKINEFPIDSPEKAIQSFVTLKGQSRIKLDLIRDGAPTSLAYDIR</sequence>
<comment type="subcellular location">
    <subcellularLocation>
        <location evidence="1">Cell inner membrane</location>
    </subcellularLocation>
</comment>
<evidence type="ECO:0000256" key="2">
    <source>
        <dbReference type="ARBA" id="ARBA00022448"/>
    </source>
</evidence>
<dbReference type="GO" id="GO:0015031">
    <property type="term" value="P:protein transport"/>
    <property type="evidence" value="ECO:0007669"/>
    <property type="project" value="UniProtKB-KW"/>
</dbReference>
<feature type="domain" description="PDZ" evidence="10">
    <location>
        <begin position="200"/>
        <end position="283"/>
    </location>
</feature>
<dbReference type="Proteomes" id="UP000002420">
    <property type="component" value="Chromosome"/>
</dbReference>
<evidence type="ECO:0000256" key="1">
    <source>
        <dbReference type="ARBA" id="ARBA00004533"/>
    </source>
</evidence>
<evidence type="ECO:0000256" key="8">
    <source>
        <dbReference type="ARBA" id="ARBA00023136"/>
    </source>
</evidence>
<keyword evidence="12" id="KW-1185">Reference proteome</keyword>